<keyword evidence="3" id="KW-1185">Reference proteome</keyword>
<dbReference type="SUPFAM" id="SSF81383">
    <property type="entry name" value="F-box domain"/>
    <property type="match status" value="1"/>
</dbReference>
<dbReference type="OrthoDB" id="1470711at2759"/>
<feature type="domain" description="F-box" evidence="1">
    <location>
        <begin position="66"/>
        <end position="106"/>
    </location>
</feature>
<comment type="caution">
    <text evidence="2">The sequence shown here is derived from an EMBL/GenBank/DDBJ whole genome shotgun (WGS) entry which is preliminary data.</text>
</comment>
<dbReference type="Proteomes" id="UP000631114">
    <property type="component" value="Unassembled WGS sequence"/>
</dbReference>
<dbReference type="InterPro" id="IPR036047">
    <property type="entry name" value="F-box-like_dom_sf"/>
</dbReference>
<organism evidence="2 3">
    <name type="scientific">Coptis chinensis</name>
    <dbReference type="NCBI Taxonomy" id="261450"/>
    <lineage>
        <taxon>Eukaryota</taxon>
        <taxon>Viridiplantae</taxon>
        <taxon>Streptophyta</taxon>
        <taxon>Embryophyta</taxon>
        <taxon>Tracheophyta</taxon>
        <taxon>Spermatophyta</taxon>
        <taxon>Magnoliopsida</taxon>
        <taxon>Ranunculales</taxon>
        <taxon>Ranunculaceae</taxon>
        <taxon>Coptidoideae</taxon>
        <taxon>Coptis</taxon>
    </lineage>
</organism>
<gene>
    <name evidence="2" type="ORF">IFM89_010534</name>
</gene>
<sequence>MRNTSCRKICPLPHPGTPSASPWNWKVCKREWLEQRGQYVEEYMFMLQECRRTELPLTSGGGRRRWDEMPTDILFKIFLRVPLYFLLHNIAYVCRSWRSSVLDVLFPSTGVLSLQTLDTLPVYLCDIYLHLLKVLLNTRPQFQWHTFISPCEFLLPYTAVTYIAQRRSDLSLFHLD</sequence>
<accession>A0A835HT42</accession>
<dbReference type="Gene3D" id="1.20.1280.50">
    <property type="match status" value="1"/>
</dbReference>
<dbReference type="Pfam" id="PF00646">
    <property type="entry name" value="F-box"/>
    <property type="match status" value="1"/>
</dbReference>
<evidence type="ECO:0000259" key="1">
    <source>
        <dbReference type="Pfam" id="PF00646"/>
    </source>
</evidence>
<proteinExistence type="predicted"/>
<dbReference type="AlphaFoldDB" id="A0A835HT42"/>
<evidence type="ECO:0000313" key="3">
    <source>
        <dbReference type="Proteomes" id="UP000631114"/>
    </source>
</evidence>
<evidence type="ECO:0000313" key="2">
    <source>
        <dbReference type="EMBL" id="KAF9604859.1"/>
    </source>
</evidence>
<protein>
    <recommendedName>
        <fullName evidence="1">F-box domain-containing protein</fullName>
    </recommendedName>
</protein>
<name>A0A835HT42_9MAGN</name>
<reference evidence="2 3" key="1">
    <citation type="submission" date="2020-10" db="EMBL/GenBank/DDBJ databases">
        <title>The Coptis chinensis genome and diversification of protoberbering-type alkaloids.</title>
        <authorList>
            <person name="Wang B."/>
            <person name="Shu S."/>
            <person name="Song C."/>
            <person name="Liu Y."/>
        </authorList>
    </citation>
    <scope>NUCLEOTIDE SEQUENCE [LARGE SCALE GENOMIC DNA]</scope>
    <source>
        <strain evidence="2">HL-2020</strain>
        <tissue evidence="2">Leaf</tissue>
    </source>
</reference>
<dbReference type="InterPro" id="IPR001810">
    <property type="entry name" value="F-box_dom"/>
</dbReference>
<dbReference type="EMBL" id="JADFTS010000005">
    <property type="protein sequence ID" value="KAF9604859.1"/>
    <property type="molecule type" value="Genomic_DNA"/>
</dbReference>